<reference evidence="7 8" key="1">
    <citation type="submission" date="2022-05" db="EMBL/GenBank/DDBJ databases">
        <authorList>
            <consortium name="Genoscope - CEA"/>
            <person name="William W."/>
        </authorList>
    </citation>
    <scope>NUCLEOTIDE SEQUENCE [LARGE SCALE GENOMIC DNA]</scope>
</reference>
<feature type="repeat" description="ANK" evidence="3">
    <location>
        <begin position="2159"/>
        <end position="2191"/>
    </location>
</feature>
<evidence type="ECO:0000256" key="4">
    <source>
        <dbReference type="SAM" id="MobiDB-lite"/>
    </source>
</evidence>
<dbReference type="EMBL" id="CALNXI010000004">
    <property type="protein sequence ID" value="CAH3013964.1"/>
    <property type="molecule type" value="Genomic_DNA"/>
</dbReference>
<feature type="repeat" description="ANK" evidence="3">
    <location>
        <begin position="1962"/>
        <end position="1993"/>
    </location>
</feature>
<sequence length="2735" mass="296635">MEDNLLWNFHVFLLEIAKELAEGDLQQMKFVLKGYVTSAKCDEMNALQYVDELQKLLLLTPTKLEIFKETLKVIGRPDLVEKIEKKEAAFATLPGKNLEQKGYGTSSTLPSSGKEPTEDICTSISPPQGTIVKDDEGLAGETPMKDPGKSEPSKASSAKEPSEDICTSSDPPKGTISPDDDSPAGDTPMEDPEESETLLKSKGARPKEKKSGPVFPLGNTKQNVSSTAPDGFLIPEKESSKMPTEDECTSPTVPYPGDPLKDTEGAEPSQKKAKSSQYVPGHGASSKSQHGPDDFQGCPSGGAYSFNLPPFGSDAPYQGLPLGPHFQSGGAMHSGPPPMSSGSAGATPGAHCHSAGYSVVISNGFLYSSGERKGVVMMKSGTQFFIAIANDNSHAAEVDITFGGLYLGVWVAEANSQLTSNPLIIEGSSWAPGRLTYFSKGDANRLKVNTALYGENPQLNGEIVLEFKPEVLMLKLVVKHLWKEGTQKEICMPDFKTATIGELKERIKQKYDPDVSCLVMGGKILEEDKTMSSHAMENANEVIEVLYTKEELMIESTGKEPITMPVNPFTLLVQDVKDFIEQNLNIPVSQQYLRFNGQNVEEIDLVYDLFIKSKGSPKIKVDKDREIEINVSLSPDAEPKKVTINWFATVDELKEKLMQQYDLDTINTIQLDGVSINEERRKRLIDFNLKPTKSKFTVRSATTPKSTLRGFSTNDFGSRTRGFGCGRTRGFGSEPSSSFKSRYRGIDDLPGLSTLRAGTEGIQHDSAAAGNREGVVMLYGTEKSVLEKFQLDKEEWKFSKEKAVTLTIQLIDQSTEGVSGPSPSYMATGIHNPGDPRNPMSTRYPPPLSLKSLSFNYLTTPNKESGFSSLQSACIKGDVDTVLAILNLSPDKLDSAIALSVKIGPNAPHFPGKSILTVLKHQDTEKHKEILETVSKVTEHFQSQSLLHLAAKRGNVEHVRRLLDAGEPVDAMCSCSDQREDEKTPLMFAAEFNEIDVVEFLIQRGASLEVTDRGSMTPFLHAVSGGRMQNVKRLVELGANVLKKTRRGMSAIHVAAGQGNKDAVFFLLEHGASADQQGFYGLTPLMLAARKGCLDTVKLLLSKGANLNGCTQGGDTPLLFAAKENHTDLVKFLLKKNANLFAKKSYGETVLHLATQLDLVSFLCDQGANIHAKDSWGKTPLHAAAEKGQSDTVRYLLERGADSNSNDDRGHTALYYAILENHASTAKVLIESGCEVKLTFKGGHFVDEGEVLETAARKGFSGILKLLLDKGVPVDVVSRDGTTPLMAAAEAGHCEVVKVLLDHGANINGFGFRNFESEKHEIVYDKGRDGEGSDNEKKEPELANIQTPLYCALEAGKGEVARLLIERGADTSDPSGNTSSLSELAATRGLSDVFRLLTKEKSFDFNKIKDDGETLLTSAATSGKFDSVKFLLDNGAEVNVRNASGDTALSCAVQSCAVPDLEIVRLLLAHGAAVNTRNDRCETPLLIAAEKNADKVANLLIEHGCETNSKNVGFFSALHFAAQYNNGKLIEKLLQHGADPSLKTDDEGMTPLHVAAKSGSVLAADVLLEYGADLDSTTPLGETPLLLAAQEKKFAMVYFLAEKGSNVDAKSSFGKTVLLNVAIGYRDLKTFSLAKTLLELGSSVNATDEFGRSVLHYMSFGGNSEREFYNLLLSHGGNVNLPDKNMETPLHLAASDGNTALIEWLLEQGADVRAFDRKNRSPLHSAAYRGCSISVQLLIQNGADIHLADNKGWLPLHLAAVGGHRTTFEVLLQNGSDVTLVDKKGRTCLHLVAKYGPCAWEELFELLNIHGGNINAKDFSGQTVFGASLTPKKYIDEHHFFTRFLQLYMENGGDVHAVDLVTGRTTLHVAAACSLTDIADNLLDEGLNLEARDKNGDTPLHRASARGTPDMIQRLVERGADLYAVNKRGQTPLLICVALNLSTEGSTVLIENGSDVNIADNSGNTALHYAVRRGHVFLDMLIKNGAVVNAVNSVGCSPLHVTAGYIKSAEAINVLLSAGGDVHCRDKQGNTPLHLAVAEGNYNTAAVLIEKGSDVHATNLKGETCAHMMLFAPEGMVEKAIVGGGQGNAVDDLGSSPLHLALLSGLWQVAKCLLKNGSDPNAVDYKGSTPLHVGCSSGNKSAVSFLIDHGGHLEARDAKGCTPLHICAVFNQTNTAKLLLDRGASLEARDNEGSTPLHLASAFCDADMVSLLVKHGANVQGKDSDGSVALHTAAALGRMDITRVLIDAGSDVNAHDANGNTPLHVSASSGKLEVVRLLLDKKADMNAVNNDGVSPAGCAKAFGHKKEEIWRSKDFLNRGLTAEVDITFGEMYLGVWLVEANRDLFHNPLLIEGSSWAPGRLKYFSVSDDNKPTPSDLFGPNPKLNGPIILEFKPEVLMLKLFVKHVWRDGEKEVLMPDFQTATIGALKERIKKIYKLNVSCLILGGKKLPEDKTMSSYAMENTNEVIQVLYEKEELEIQYSGKVLTMIIDPSSLSLDEVKGFIQQEFSIPKLQQDLRFNGEKVEETEGLLEIFVKSKEKPVISVCIKAISIKVCLPDESSHELTINWLATVNDLKKKLQQICETVDILKFNDDDISDEESKTLFELKFQEQNTVYVQTRKTQAYTGYPTGDFGARTRGFGSGRTRGSDDHPAGPSTLRAETDDIQLDSVGGSSRRPLKEGIAMLCGNKESVNWKFRVDKEVKEKWKFSKEKAVILTIQLIDHCTGASAATSSSAS</sequence>
<dbReference type="PRINTS" id="PR01415">
    <property type="entry name" value="ANKYRIN"/>
</dbReference>
<gene>
    <name evidence="7" type="ORF">PEVE_00028734</name>
</gene>
<feature type="compositionally biased region" description="Low complexity" evidence="4">
    <location>
        <begin position="328"/>
        <end position="347"/>
    </location>
</feature>
<feature type="repeat" description="ANK" evidence="3">
    <location>
        <begin position="1444"/>
        <end position="1479"/>
    </location>
</feature>
<protein>
    <submittedName>
        <fullName evidence="7">Uncharacterized protein</fullName>
    </submittedName>
</protein>
<dbReference type="Gene3D" id="1.10.533.10">
    <property type="entry name" value="Death Domain, Fas"/>
    <property type="match status" value="1"/>
</dbReference>
<dbReference type="PROSITE" id="PS50088">
    <property type="entry name" value="ANK_REPEAT"/>
    <property type="match status" value="32"/>
</dbReference>
<feature type="repeat" description="ANK" evidence="3">
    <location>
        <begin position="1685"/>
        <end position="1717"/>
    </location>
</feature>
<feature type="compositionally biased region" description="Basic and acidic residues" evidence="4">
    <location>
        <begin position="143"/>
        <end position="152"/>
    </location>
</feature>
<dbReference type="Pfam" id="PF01335">
    <property type="entry name" value="DED"/>
    <property type="match status" value="1"/>
</dbReference>
<feature type="repeat" description="ANK" evidence="3">
    <location>
        <begin position="1547"/>
        <end position="1579"/>
    </location>
</feature>
<dbReference type="InterPro" id="IPR000626">
    <property type="entry name" value="Ubiquitin-like_dom"/>
</dbReference>
<dbReference type="InterPro" id="IPR029071">
    <property type="entry name" value="Ubiquitin-like_domsf"/>
</dbReference>
<keyword evidence="8" id="KW-1185">Reference proteome</keyword>
<dbReference type="SMART" id="SM00031">
    <property type="entry name" value="DED"/>
    <property type="match status" value="1"/>
</dbReference>
<feature type="repeat" description="ANK" evidence="3">
    <location>
        <begin position="1176"/>
        <end position="1208"/>
    </location>
</feature>
<evidence type="ECO:0000256" key="2">
    <source>
        <dbReference type="ARBA" id="ARBA00023043"/>
    </source>
</evidence>
<dbReference type="SUPFAM" id="SSF54236">
    <property type="entry name" value="Ubiquitin-like"/>
    <property type="match status" value="3"/>
</dbReference>
<dbReference type="InterPro" id="IPR011029">
    <property type="entry name" value="DEATH-like_dom_sf"/>
</dbReference>
<keyword evidence="2 3" id="KW-0040">ANK repeat</keyword>
<feature type="repeat" description="ANK" evidence="3">
    <location>
        <begin position="1580"/>
        <end position="1612"/>
    </location>
</feature>
<dbReference type="Pfam" id="PF12796">
    <property type="entry name" value="Ank_2"/>
    <property type="match status" value="11"/>
</dbReference>
<dbReference type="SUPFAM" id="SSF48403">
    <property type="entry name" value="Ankyrin repeat"/>
    <property type="match status" value="4"/>
</dbReference>
<dbReference type="Gene3D" id="1.25.40.20">
    <property type="entry name" value="Ankyrin repeat-containing domain"/>
    <property type="match status" value="11"/>
</dbReference>
<feature type="compositionally biased region" description="Basic and acidic residues" evidence="4">
    <location>
        <begin position="235"/>
        <end position="244"/>
    </location>
</feature>
<feature type="repeat" description="ANK" evidence="3">
    <location>
        <begin position="1480"/>
        <end position="1512"/>
    </location>
</feature>
<dbReference type="PANTHER" id="PTHR24198:SF165">
    <property type="entry name" value="ANKYRIN REPEAT-CONTAINING PROTEIN-RELATED"/>
    <property type="match status" value="1"/>
</dbReference>
<feature type="repeat" description="ANK" evidence="3">
    <location>
        <begin position="1650"/>
        <end position="1684"/>
    </location>
</feature>
<feature type="repeat" description="ANK" evidence="3">
    <location>
        <begin position="1113"/>
        <end position="1145"/>
    </location>
</feature>
<dbReference type="SUPFAM" id="SSF47986">
    <property type="entry name" value="DEATH domain"/>
    <property type="match status" value="1"/>
</dbReference>
<dbReference type="SMART" id="SM00248">
    <property type="entry name" value="ANK"/>
    <property type="match status" value="37"/>
</dbReference>
<feature type="repeat" description="ANK" evidence="3">
    <location>
        <begin position="1895"/>
        <end position="1927"/>
    </location>
</feature>
<feature type="repeat" description="ANK" evidence="3">
    <location>
        <begin position="2028"/>
        <end position="2060"/>
    </location>
</feature>
<feature type="region of interest" description="Disordered" evidence="4">
    <location>
        <begin position="2636"/>
        <end position="2662"/>
    </location>
</feature>
<feature type="repeat" description="ANK" evidence="3">
    <location>
        <begin position="1751"/>
        <end position="1783"/>
    </location>
</feature>
<feature type="repeat" description="ANK" evidence="3">
    <location>
        <begin position="1784"/>
        <end position="1819"/>
    </location>
</feature>
<proteinExistence type="predicted"/>
<feature type="repeat" description="ANK" evidence="3">
    <location>
        <begin position="1928"/>
        <end position="1961"/>
    </location>
</feature>
<feature type="repeat" description="ANK" evidence="3">
    <location>
        <begin position="2093"/>
        <end position="2125"/>
    </location>
</feature>
<evidence type="ECO:0000256" key="3">
    <source>
        <dbReference type="PROSITE-ProRule" id="PRU00023"/>
    </source>
</evidence>
<dbReference type="Pfam" id="PF00023">
    <property type="entry name" value="Ank"/>
    <property type="match status" value="2"/>
</dbReference>
<feature type="domain" description="DED" evidence="6">
    <location>
        <begin position="8"/>
        <end position="85"/>
    </location>
</feature>
<feature type="repeat" description="ANK" evidence="3">
    <location>
        <begin position="942"/>
        <end position="974"/>
    </location>
</feature>
<feature type="domain" description="Ubiquitin-like" evidence="5">
    <location>
        <begin position="2399"/>
        <end position="2475"/>
    </location>
</feature>
<feature type="repeat" description="ANK" evidence="3">
    <location>
        <begin position="2258"/>
        <end position="2290"/>
    </location>
</feature>
<feature type="compositionally biased region" description="Polar residues" evidence="4">
    <location>
        <begin position="219"/>
        <end position="228"/>
    </location>
</feature>
<evidence type="ECO:0000259" key="5">
    <source>
        <dbReference type="PROSITE" id="PS50053"/>
    </source>
</evidence>
<dbReference type="PROSITE" id="PS50297">
    <property type="entry name" value="ANK_REP_REGION"/>
    <property type="match status" value="27"/>
</dbReference>
<feature type="repeat" description="ANK" evidence="3">
    <location>
        <begin position="1718"/>
        <end position="1750"/>
    </location>
</feature>
<keyword evidence="1" id="KW-0677">Repeat</keyword>
<feature type="repeat" description="ANK" evidence="3">
    <location>
        <begin position="981"/>
        <end position="1013"/>
    </location>
</feature>
<feature type="repeat" description="ANK" evidence="3">
    <location>
        <begin position="1513"/>
        <end position="1545"/>
    </location>
</feature>
<dbReference type="PROSITE" id="PS50053">
    <property type="entry name" value="UBIQUITIN_2"/>
    <property type="match status" value="2"/>
</dbReference>
<feature type="repeat" description="ANK" evidence="3">
    <location>
        <begin position="1280"/>
        <end position="1308"/>
    </location>
</feature>
<feature type="domain" description="Ubiquitin-like" evidence="5">
    <location>
        <begin position="474"/>
        <end position="546"/>
    </location>
</feature>
<feature type="repeat" description="ANK" evidence="3">
    <location>
        <begin position="1344"/>
        <end position="1376"/>
    </location>
</feature>
<dbReference type="SMART" id="SM00213">
    <property type="entry name" value="UBQ"/>
    <property type="match status" value="3"/>
</dbReference>
<dbReference type="PROSITE" id="PS50168">
    <property type="entry name" value="DED"/>
    <property type="match status" value="1"/>
</dbReference>
<feature type="repeat" description="ANK" evidence="3">
    <location>
        <begin position="2225"/>
        <end position="2257"/>
    </location>
</feature>
<feature type="region of interest" description="Disordered" evidence="4">
    <location>
        <begin position="317"/>
        <end position="347"/>
    </location>
</feature>
<organism evidence="7 8">
    <name type="scientific">Porites evermanni</name>
    <dbReference type="NCBI Taxonomy" id="104178"/>
    <lineage>
        <taxon>Eukaryota</taxon>
        <taxon>Metazoa</taxon>
        <taxon>Cnidaria</taxon>
        <taxon>Anthozoa</taxon>
        <taxon>Hexacorallia</taxon>
        <taxon>Scleractinia</taxon>
        <taxon>Fungiina</taxon>
        <taxon>Poritidae</taxon>
        <taxon>Porites</taxon>
    </lineage>
</organism>
<dbReference type="InterPro" id="IPR002110">
    <property type="entry name" value="Ankyrin_rpt"/>
</dbReference>
<feature type="repeat" description="ANK" evidence="3">
    <location>
        <begin position="1411"/>
        <end position="1443"/>
    </location>
</feature>
<comment type="caution">
    <text evidence="7">The sequence shown here is derived from an EMBL/GenBank/DDBJ whole genome shotgun (WGS) entry which is preliminary data.</text>
</comment>
<evidence type="ECO:0000259" key="6">
    <source>
        <dbReference type="PROSITE" id="PS50168"/>
    </source>
</evidence>
<dbReference type="Pfam" id="PF13637">
    <property type="entry name" value="Ank_4"/>
    <property type="match status" value="1"/>
</dbReference>
<dbReference type="InterPro" id="IPR001875">
    <property type="entry name" value="DED_dom"/>
</dbReference>
<feature type="repeat" description="ANK" evidence="3">
    <location>
        <begin position="1862"/>
        <end position="1894"/>
    </location>
</feature>
<name>A0ABN8LER7_9CNID</name>
<evidence type="ECO:0000313" key="8">
    <source>
        <dbReference type="Proteomes" id="UP001159427"/>
    </source>
</evidence>
<dbReference type="Proteomes" id="UP001159427">
    <property type="component" value="Unassembled WGS sequence"/>
</dbReference>
<feature type="region of interest" description="Disordered" evidence="4">
    <location>
        <begin position="97"/>
        <end position="299"/>
    </location>
</feature>
<dbReference type="InterPro" id="IPR036770">
    <property type="entry name" value="Ankyrin_rpt-contain_sf"/>
</dbReference>
<evidence type="ECO:0000313" key="7">
    <source>
        <dbReference type="EMBL" id="CAH3013964.1"/>
    </source>
</evidence>
<feature type="repeat" description="ANK" evidence="3">
    <location>
        <begin position="1994"/>
        <end position="2027"/>
    </location>
</feature>
<feature type="repeat" description="ANK" evidence="3">
    <location>
        <begin position="2126"/>
        <end position="2158"/>
    </location>
</feature>
<feature type="repeat" description="ANK" evidence="3">
    <location>
        <begin position="1080"/>
        <end position="1112"/>
    </location>
</feature>
<dbReference type="PANTHER" id="PTHR24198">
    <property type="entry name" value="ANKYRIN REPEAT AND PROTEIN KINASE DOMAIN-CONTAINING PROTEIN"/>
    <property type="match status" value="1"/>
</dbReference>
<dbReference type="CDD" id="cd17039">
    <property type="entry name" value="Ubl_ubiquitin_like"/>
    <property type="match status" value="2"/>
</dbReference>
<feature type="compositionally biased region" description="Acidic residues" evidence="4">
    <location>
        <begin position="178"/>
        <end position="196"/>
    </location>
</feature>
<feature type="repeat" description="ANK" evidence="3">
    <location>
        <begin position="1209"/>
        <end position="1241"/>
    </location>
</feature>
<evidence type="ECO:0000256" key="1">
    <source>
        <dbReference type="ARBA" id="ARBA00022737"/>
    </source>
</evidence>
<feature type="repeat" description="ANK" evidence="3">
    <location>
        <begin position="1047"/>
        <end position="1079"/>
    </location>
</feature>
<accession>A0ABN8LER7</accession>
<feature type="repeat" description="ANK" evidence="3">
    <location>
        <begin position="2192"/>
        <end position="2224"/>
    </location>
</feature>